<dbReference type="Proteomes" id="UP000243579">
    <property type="component" value="Unassembled WGS sequence"/>
</dbReference>
<proteinExistence type="predicted"/>
<sequence length="1496" mass="166896">MELEGSAKDPIHGEKKYHRSTALKSSRSTKATLPHRFRSALSTAAKMNDQDELAKHIKPGLYFYKYLQPIGNRQLQLNIPDTVLCESSESTKEDVLWLVTDVTGHVVCVDRPINWKRKFMADITVPVAAPEPADPSDYHAHYVPKPSSEEVAAVRKMHFSKPHVVPVATTIAIPKRHLERILNSDTKKMGYGVQKYIRCRGINAAYYRAVWVQGNPNPYALYILNNRKFSDYARPCTVARGTSCLPRIVAHAVEKAHELEPYDVALETAVDLAKYYCASSTGLEPSEANGGSPFVPDLHASKLRGPPIQSALDAVARIVQHAQLHLPCVQFDEMAVDFMKDIDGTWWFLQVKSFHYKLRCTAPPDLSDIPESLVSIPKRLSQRPKEAGIKAPKATVSLPASMLCSLCHSTLQLAADELDALGLVLNEEDKMKMATNASGFVMTFKMVEDTISGLRQRGVYMTMWEASLALQRGLASQLVLSNECRACFICYQIYKHQLRVTATAKAIHDFFLADPAHPPPPVVRIDAVVARITEARREHDPRDFTFAEQACAKARVSAVRGADVDPSSDHFCVCLFFHEVQDVARRSAVATDYRLEYQLGQAFCALAFDGPKFHSVHRWQLCEARLHYVLASPEAFAEYCAESKVHVKLKGRDGRFEGHAYLSLKPLLLAAHSAMRSDEEGSDPRRPSAFPRNCSCDVLVPLKTHGLGLLKLKVTLGLIASHDDFANHRGALQDLEFVQEGNVYWPQLSYFKPSVVLPIEWMTLLTSSEYVAKGGRDSPQLGGESVALNILTLPSEPPPPKEEQPAEKIRNRDRDMHPPLATVRNVVFRLAGNVETFPTLLLGHLLRAVSFSKLTGIKPRAAPWRTAAPLQLCAGFTLDTVFTGLVKAKPTRIEPIAVFGELILLLLSTKRIPRVLSLKALEATFVPYWLQHTASVMDPLPADDAVLLSKRVLWNRAVRRCQLAGFGNPAQAFVARLEWPGHIPATQVLFRKRSLRTRLRLLAYAQMFELVESNDSGYIDIGEFRCLPQSMGSQARLLKKRRCTRTMADFAQVAPGDGLLLLSCPVEHRVKLTDADLSNPTATSASEDLLLEWDDRLYAQVVTAFEATLAALVGSSQFHAAFAHFDEFGSGGYAFQDFWLMAENALQDCSSDRPRISGFCLRHGPTELYANDYVCVHCDFDYLDPFFLEAPALSPVHKETANEPVKSATDDDSQMRHRSLRFNPSDFSTQIMLEALPEDPRGRVIRQHTIDLGALQLSKSRRRKSSKRASTDVLLLELPTRSDPETDAYFDDVFDDVDSSQGSATAAEHVQEEEEEDDQAMSYFKHVESNFITKAFEDKVESRIAQRYAPLQSVTQLDHVTRDDLALSDMLGLLEAAEKDLHEPPKKASLSRLHKSASAPVADFPAATNQEPPPRKLSPRTQARLVQRLCPRKASAAGASFAALLHQELARAGKRDVLQSVARHEARRREMDQRVVDEIHSLQAQLAALGRKKPRR</sequence>
<dbReference type="OrthoDB" id="167101at2759"/>
<dbReference type="GO" id="GO:0005509">
    <property type="term" value="F:calcium ion binding"/>
    <property type="evidence" value="ECO:0007669"/>
    <property type="project" value="InterPro"/>
</dbReference>
<feature type="compositionally biased region" description="Polar residues" evidence="1">
    <location>
        <begin position="22"/>
        <end position="31"/>
    </location>
</feature>
<evidence type="ECO:0000313" key="3">
    <source>
        <dbReference type="EMBL" id="OQS00399.1"/>
    </source>
</evidence>
<feature type="region of interest" description="Disordered" evidence="1">
    <location>
        <begin position="1"/>
        <end position="32"/>
    </location>
</feature>
<feature type="region of interest" description="Disordered" evidence="1">
    <location>
        <begin position="1381"/>
        <end position="1420"/>
    </location>
</feature>
<evidence type="ECO:0000313" key="4">
    <source>
        <dbReference type="Proteomes" id="UP000243579"/>
    </source>
</evidence>
<protein>
    <recommendedName>
        <fullName evidence="2">EF-hand domain-containing protein</fullName>
    </recommendedName>
</protein>
<reference evidence="3 4" key="1">
    <citation type="journal article" date="2014" name="Genome Biol. Evol.">
        <title>The secreted proteins of Achlya hypogyna and Thraustotheca clavata identify the ancestral oomycete secretome and reveal gene acquisitions by horizontal gene transfer.</title>
        <authorList>
            <person name="Misner I."/>
            <person name="Blouin N."/>
            <person name="Leonard G."/>
            <person name="Richards T.A."/>
            <person name="Lane C.E."/>
        </authorList>
    </citation>
    <scope>NUCLEOTIDE SEQUENCE [LARGE SCALE GENOMIC DNA]</scope>
    <source>
        <strain evidence="3 4">ATCC 48635</strain>
    </source>
</reference>
<dbReference type="STRING" id="1202772.A0A1V9ZQZ4"/>
<feature type="region of interest" description="Disordered" evidence="1">
    <location>
        <begin position="1299"/>
        <end position="1318"/>
    </location>
</feature>
<dbReference type="EMBL" id="JNBR01000032">
    <property type="protein sequence ID" value="OQS00399.1"/>
    <property type="molecule type" value="Genomic_DNA"/>
</dbReference>
<keyword evidence="4" id="KW-1185">Reference proteome</keyword>
<dbReference type="InterPro" id="IPR002048">
    <property type="entry name" value="EF_hand_dom"/>
</dbReference>
<dbReference type="PROSITE" id="PS50222">
    <property type="entry name" value="EF_HAND_2"/>
    <property type="match status" value="1"/>
</dbReference>
<feature type="region of interest" description="Disordered" evidence="1">
    <location>
        <begin position="791"/>
        <end position="815"/>
    </location>
</feature>
<accession>A0A1V9ZQZ4</accession>
<name>A0A1V9ZQZ4_ACHHY</name>
<organism evidence="3 4">
    <name type="scientific">Achlya hypogyna</name>
    <name type="common">Oomycete</name>
    <name type="synonym">Protoachlya hypogyna</name>
    <dbReference type="NCBI Taxonomy" id="1202772"/>
    <lineage>
        <taxon>Eukaryota</taxon>
        <taxon>Sar</taxon>
        <taxon>Stramenopiles</taxon>
        <taxon>Oomycota</taxon>
        <taxon>Saprolegniomycetes</taxon>
        <taxon>Saprolegniales</taxon>
        <taxon>Achlyaceae</taxon>
        <taxon>Achlya</taxon>
    </lineage>
</organism>
<comment type="caution">
    <text evidence="3">The sequence shown here is derived from an EMBL/GenBank/DDBJ whole genome shotgun (WGS) entry which is preliminary data.</text>
</comment>
<evidence type="ECO:0000256" key="1">
    <source>
        <dbReference type="SAM" id="MobiDB-lite"/>
    </source>
</evidence>
<evidence type="ECO:0000259" key="2">
    <source>
        <dbReference type="PROSITE" id="PS50222"/>
    </source>
</evidence>
<feature type="compositionally biased region" description="Basic and acidic residues" evidence="1">
    <location>
        <begin position="799"/>
        <end position="815"/>
    </location>
</feature>
<feature type="domain" description="EF-hand" evidence="2">
    <location>
        <begin position="999"/>
        <end position="1034"/>
    </location>
</feature>
<gene>
    <name evidence="3" type="ORF">ACHHYP_03639</name>
</gene>
<feature type="compositionally biased region" description="Basic and acidic residues" evidence="1">
    <location>
        <begin position="1"/>
        <end position="14"/>
    </location>
</feature>